<protein>
    <submittedName>
        <fullName evidence="1">Uncharacterized protein</fullName>
    </submittedName>
</protein>
<gene>
    <name evidence="1" type="ORF">DFR75_11262</name>
</gene>
<evidence type="ECO:0000313" key="2">
    <source>
        <dbReference type="Proteomes" id="UP000295087"/>
    </source>
</evidence>
<dbReference type="EMBL" id="SNXK01000012">
    <property type="protein sequence ID" value="TDP29794.1"/>
    <property type="molecule type" value="Genomic_DNA"/>
</dbReference>
<accession>A0A4V3CMJ3</accession>
<proteinExistence type="predicted"/>
<dbReference type="Proteomes" id="UP000295087">
    <property type="component" value="Unassembled WGS sequence"/>
</dbReference>
<keyword evidence="2" id="KW-1185">Reference proteome</keyword>
<sequence>MSDRDTLADILRRIVGIDLCAAREGAERIVRAGWRPPAREITDRAELDALPVGSIVVDFFEAGCTRISTEPPYGWVRASSALTMGRQYGVPHLPATVLYVPTEEA</sequence>
<name>A0A4V3CMJ3_NOCIG</name>
<evidence type="ECO:0000313" key="1">
    <source>
        <dbReference type="EMBL" id="TDP29794.1"/>
    </source>
</evidence>
<dbReference type="AlphaFoldDB" id="A0A4V3CMJ3"/>
<comment type="caution">
    <text evidence="1">The sequence shown here is derived from an EMBL/GenBank/DDBJ whole genome shotgun (WGS) entry which is preliminary data.</text>
</comment>
<dbReference type="RefSeq" id="WP_067496501.1">
    <property type="nucleotide sequence ID" value="NZ_SNXK01000012.1"/>
</dbReference>
<organism evidence="1 2">
    <name type="scientific">Nocardia ignorata</name>
    <dbReference type="NCBI Taxonomy" id="145285"/>
    <lineage>
        <taxon>Bacteria</taxon>
        <taxon>Bacillati</taxon>
        <taxon>Actinomycetota</taxon>
        <taxon>Actinomycetes</taxon>
        <taxon>Mycobacteriales</taxon>
        <taxon>Nocardiaceae</taxon>
        <taxon>Nocardia</taxon>
    </lineage>
</organism>
<reference evidence="1 2" key="1">
    <citation type="submission" date="2019-03" db="EMBL/GenBank/DDBJ databases">
        <title>Genomic Encyclopedia of Type Strains, Phase IV (KMG-IV): sequencing the most valuable type-strain genomes for metagenomic binning, comparative biology and taxonomic classification.</title>
        <authorList>
            <person name="Goeker M."/>
        </authorList>
    </citation>
    <scope>NUCLEOTIDE SEQUENCE [LARGE SCALE GENOMIC DNA]</scope>
    <source>
        <strain evidence="1 2">DSM 44496</strain>
    </source>
</reference>